<dbReference type="HAMAP" id="MF_01147">
    <property type="entry name" value="Lgt"/>
    <property type="match status" value="1"/>
</dbReference>
<reference evidence="9" key="1">
    <citation type="journal article" date="2021" name="PeerJ">
        <title>Extensive microbial diversity within the chicken gut microbiome revealed by metagenomics and culture.</title>
        <authorList>
            <person name="Gilroy R."/>
            <person name="Ravi A."/>
            <person name="Getino M."/>
            <person name="Pursley I."/>
            <person name="Horton D.L."/>
            <person name="Alikhan N.F."/>
            <person name="Baker D."/>
            <person name="Gharbi K."/>
            <person name="Hall N."/>
            <person name="Watson M."/>
            <person name="Adriaenssens E.M."/>
            <person name="Foster-Nyarko E."/>
            <person name="Jarju S."/>
            <person name="Secka A."/>
            <person name="Antonio M."/>
            <person name="Oren A."/>
            <person name="Chaudhuri R.R."/>
            <person name="La Ragione R."/>
            <person name="Hildebrand F."/>
            <person name="Pallen M.J."/>
        </authorList>
    </citation>
    <scope>NUCLEOTIDE SEQUENCE</scope>
    <source>
        <strain evidence="9">CHK199-9574</strain>
    </source>
</reference>
<comment type="subcellular location">
    <subcellularLocation>
        <location evidence="7">Cell membrane</location>
        <topology evidence="7">Multi-pass membrane protein</topology>
    </subcellularLocation>
</comment>
<feature type="transmembrane region" description="Helical" evidence="7">
    <location>
        <begin position="48"/>
        <end position="68"/>
    </location>
</feature>
<dbReference type="GO" id="GO:0008961">
    <property type="term" value="F:phosphatidylglycerol-prolipoprotein diacylglyceryl transferase activity"/>
    <property type="evidence" value="ECO:0007669"/>
    <property type="project" value="UniProtKB-UniRule"/>
</dbReference>
<sequence>MNFSLLNPGITIGGFTIYYYAIIIVSGIIIASILGGIMFKHRNIPADWLLDFLICILPLGIIGARVYYCAFDPDMKTLADWFSFESIRQGGLAIYGGIIGGAIGVVIFCLIHKINFLRVADCAIPSVVLAQGIGRWGNFANQEAYGNLVTNPDLQWFPYAVYIDEQGAWYQATFFYESMSCILIFLILYTFAWKFKKKPHGLVFCGYLILYGIERSIVEGLRSDSLWTGNLRVSQVLSIVLIICGVALALIVMYLNRKKHGSLIGAKIGEPLAILPKYYTKDQLKKMEEARLAKIRAAGAKEASEGVQKPPEEKDKKEE</sequence>
<evidence type="ECO:0000256" key="2">
    <source>
        <dbReference type="ARBA" id="ARBA00022475"/>
    </source>
</evidence>
<feature type="transmembrane region" description="Helical" evidence="7">
    <location>
        <begin position="174"/>
        <end position="192"/>
    </location>
</feature>
<evidence type="ECO:0000256" key="3">
    <source>
        <dbReference type="ARBA" id="ARBA00022679"/>
    </source>
</evidence>
<dbReference type="Proteomes" id="UP000824135">
    <property type="component" value="Unassembled WGS sequence"/>
</dbReference>
<dbReference type="NCBIfam" id="TIGR00544">
    <property type="entry name" value="lgt"/>
    <property type="match status" value="1"/>
</dbReference>
<name>A0A9D1ZBY5_9FIRM</name>
<dbReference type="AlphaFoldDB" id="A0A9D1ZBY5"/>
<feature type="region of interest" description="Disordered" evidence="8">
    <location>
        <begin position="298"/>
        <end position="319"/>
    </location>
</feature>
<keyword evidence="5 7" id="KW-1133">Transmembrane helix</keyword>
<keyword evidence="4 7" id="KW-0812">Transmembrane</keyword>
<dbReference type="EC" id="2.5.1.145" evidence="7"/>
<keyword evidence="6 7" id="KW-0472">Membrane</keyword>
<evidence type="ECO:0000256" key="5">
    <source>
        <dbReference type="ARBA" id="ARBA00022989"/>
    </source>
</evidence>
<evidence type="ECO:0000313" key="9">
    <source>
        <dbReference type="EMBL" id="HIY78578.1"/>
    </source>
</evidence>
<evidence type="ECO:0000256" key="7">
    <source>
        <dbReference type="HAMAP-Rule" id="MF_01147"/>
    </source>
</evidence>
<comment type="catalytic activity">
    <reaction evidence="7">
        <text>L-cysteinyl-[prolipoprotein] + a 1,2-diacyl-sn-glycero-3-phospho-(1'-sn-glycerol) = an S-1,2-diacyl-sn-glyceryl-L-cysteinyl-[prolipoprotein] + sn-glycerol 1-phosphate + H(+)</text>
        <dbReference type="Rhea" id="RHEA:56712"/>
        <dbReference type="Rhea" id="RHEA-COMP:14679"/>
        <dbReference type="Rhea" id="RHEA-COMP:14680"/>
        <dbReference type="ChEBI" id="CHEBI:15378"/>
        <dbReference type="ChEBI" id="CHEBI:29950"/>
        <dbReference type="ChEBI" id="CHEBI:57685"/>
        <dbReference type="ChEBI" id="CHEBI:64716"/>
        <dbReference type="ChEBI" id="CHEBI:140658"/>
        <dbReference type="EC" id="2.5.1.145"/>
    </reaction>
</comment>
<evidence type="ECO:0000256" key="1">
    <source>
        <dbReference type="ARBA" id="ARBA00007150"/>
    </source>
</evidence>
<feature type="binding site" evidence="7">
    <location>
        <position position="135"/>
    </location>
    <ligand>
        <name>a 1,2-diacyl-sn-glycero-3-phospho-(1'-sn-glycerol)</name>
        <dbReference type="ChEBI" id="CHEBI:64716"/>
    </ligand>
</feature>
<feature type="transmembrane region" description="Helical" evidence="7">
    <location>
        <begin position="236"/>
        <end position="255"/>
    </location>
</feature>
<dbReference type="GO" id="GO:0042158">
    <property type="term" value="P:lipoprotein biosynthetic process"/>
    <property type="evidence" value="ECO:0007669"/>
    <property type="project" value="UniProtKB-UniRule"/>
</dbReference>
<comment type="function">
    <text evidence="7">Catalyzes the transfer of the diacylglyceryl group from phosphatidylglycerol to the sulfhydryl group of the N-terminal cysteine of a prolipoprotein, the first step in the formation of mature lipoproteins.</text>
</comment>
<feature type="compositionally biased region" description="Basic and acidic residues" evidence="8">
    <location>
        <begin position="310"/>
        <end position="319"/>
    </location>
</feature>
<evidence type="ECO:0000313" key="10">
    <source>
        <dbReference type="Proteomes" id="UP000824135"/>
    </source>
</evidence>
<evidence type="ECO:0000256" key="4">
    <source>
        <dbReference type="ARBA" id="ARBA00022692"/>
    </source>
</evidence>
<dbReference type="EMBL" id="DXCO01000037">
    <property type="protein sequence ID" value="HIY78578.1"/>
    <property type="molecule type" value="Genomic_DNA"/>
</dbReference>
<comment type="caution">
    <text evidence="9">The sequence shown here is derived from an EMBL/GenBank/DDBJ whole genome shotgun (WGS) entry which is preliminary data.</text>
</comment>
<evidence type="ECO:0000256" key="8">
    <source>
        <dbReference type="SAM" id="MobiDB-lite"/>
    </source>
</evidence>
<feature type="transmembrane region" description="Helical" evidence="7">
    <location>
        <begin position="17"/>
        <end position="39"/>
    </location>
</feature>
<proteinExistence type="inferred from homology"/>
<keyword evidence="3 7" id="KW-0808">Transferase</keyword>
<dbReference type="PANTHER" id="PTHR30589">
    <property type="entry name" value="PROLIPOPROTEIN DIACYLGLYCERYL TRANSFERASE"/>
    <property type="match status" value="1"/>
</dbReference>
<dbReference type="Pfam" id="PF01790">
    <property type="entry name" value="LGT"/>
    <property type="match status" value="1"/>
</dbReference>
<feature type="transmembrane region" description="Helical" evidence="7">
    <location>
        <begin position="92"/>
        <end position="111"/>
    </location>
</feature>
<dbReference type="InterPro" id="IPR001640">
    <property type="entry name" value="Lgt"/>
</dbReference>
<evidence type="ECO:0000256" key="6">
    <source>
        <dbReference type="ARBA" id="ARBA00023136"/>
    </source>
</evidence>
<dbReference type="PANTHER" id="PTHR30589:SF0">
    <property type="entry name" value="PHOSPHATIDYLGLYCEROL--PROLIPOPROTEIN DIACYLGLYCERYL TRANSFERASE"/>
    <property type="match status" value="1"/>
</dbReference>
<dbReference type="GO" id="GO:0005886">
    <property type="term" value="C:plasma membrane"/>
    <property type="evidence" value="ECO:0007669"/>
    <property type="project" value="UniProtKB-SubCell"/>
</dbReference>
<organism evidence="9 10">
    <name type="scientific">Candidatus Borkfalkia excrementavium</name>
    <dbReference type="NCBI Taxonomy" id="2838505"/>
    <lineage>
        <taxon>Bacteria</taxon>
        <taxon>Bacillati</taxon>
        <taxon>Bacillota</taxon>
        <taxon>Clostridia</taxon>
        <taxon>Christensenellales</taxon>
        <taxon>Christensenellaceae</taxon>
        <taxon>Candidatus Borkfalkia</taxon>
    </lineage>
</organism>
<protein>
    <recommendedName>
        <fullName evidence="7">Phosphatidylglycerol--prolipoprotein diacylglyceryl transferase</fullName>
        <ecNumber evidence="7">2.5.1.145</ecNumber>
    </recommendedName>
</protein>
<comment type="pathway">
    <text evidence="7">Protein modification; lipoprotein biosynthesis (diacylglyceryl transfer).</text>
</comment>
<keyword evidence="2 7" id="KW-1003">Cell membrane</keyword>
<accession>A0A9D1ZBY5</accession>
<comment type="similarity">
    <text evidence="1 7">Belongs to the Lgt family.</text>
</comment>
<reference evidence="9" key="2">
    <citation type="submission" date="2021-04" db="EMBL/GenBank/DDBJ databases">
        <authorList>
            <person name="Gilroy R."/>
        </authorList>
    </citation>
    <scope>NUCLEOTIDE SEQUENCE</scope>
    <source>
        <strain evidence="9">CHK199-9574</strain>
    </source>
</reference>
<dbReference type="PROSITE" id="PS01311">
    <property type="entry name" value="LGT"/>
    <property type="match status" value="1"/>
</dbReference>
<gene>
    <name evidence="7 9" type="primary">lgt</name>
    <name evidence="9" type="ORF">H9728_05995</name>
</gene>